<dbReference type="EMBL" id="JAJA02000001">
    <property type="protein sequence ID" value="KWS06302.1"/>
    <property type="molecule type" value="Genomic_DNA"/>
</dbReference>
<dbReference type="InterPro" id="IPR007963">
    <property type="entry name" value="Peptidase_M61_catalytic"/>
</dbReference>
<name>A0A108UC17_9GAMM</name>
<comment type="caution">
    <text evidence="3">The sequence shown here is derived from an EMBL/GenBank/DDBJ whole genome shotgun (WGS) entry which is preliminary data.</text>
</comment>
<accession>A0A108UC17</accession>
<dbReference type="SUPFAM" id="SSF55486">
    <property type="entry name" value="Metalloproteases ('zincins'), catalytic domain"/>
    <property type="match status" value="1"/>
</dbReference>
<dbReference type="AlphaFoldDB" id="A0A108UC17"/>
<protein>
    <recommendedName>
        <fullName evidence="2">Peptidase M61 catalytic domain-containing protein</fullName>
    </recommendedName>
</protein>
<feature type="domain" description="Peptidase M61 catalytic" evidence="2">
    <location>
        <begin position="298"/>
        <end position="366"/>
    </location>
</feature>
<gene>
    <name evidence="3" type="ORF">AZ78_3857</name>
</gene>
<evidence type="ECO:0000313" key="4">
    <source>
        <dbReference type="Proteomes" id="UP000023435"/>
    </source>
</evidence>
<sequence>MLRRLFGLLILAVLAPLASATASPIPIALRLERLDAEQGLSLSLRTRGDSDGRTTFANEDQWADVRDARRLIRDLRVEDGSGRALSVSQDASGWTVRHAPGQPLTVRYRIAPSGASVLGAEPMAVHRPIVQAGMLHLVGHTALVLPTGARDSDTIAFEFDARAVADDAHFASSFGPGARLATTSVQLARLRNSLFIGGAIHLSTLDTRDGKIGVALSAMAPGFDRRAFDEDVRAVLGGVRAFYRDSQPWFLIGLHGATGGEEKGIRIGGGTGLERAFTTYIAADYDLRDRDERGLLRWLLAHEYSHQWIGQTLRLSIQGDERKEPRGYWFTEGFTEFFAVRVLTRAGLFDSAQALDAFNERILRYNLVKRRGLGADAAGDRFWSDPDAEQLLYQRGYLAAWQAELSLRRASDGRRGLDDVLQALILKARKQPAYRVDNPALIAAITAGMSAGDAEVFRRFVLDGGESPLRAADFAPCLSGYVQGDGAVLDGRRFDVAPGTVLQYRRVDGAEADCFKH</sequence>
<proteinExistence type="predicted"/>
<evidence type="ECO:0000256" key="1">
    <source>
        <dbReference type="SAM" id="SignalP"/>
    </source>
</evidence>
<evidence type="ECO:0000259" key="2">
    <source>
        <dbReference type="Pfam" id="PF05299"/>
    </source>
</evidence>
<feature type="signal peptide" evidence="1">
    <location>
        <begin position="1"/>
        <end position="20"/>
    </location>
</feature>
<dbReference type="Gene3D" id="1.10.390.10">
    <property type="entry name" value="Neutral Protease Domain 2"/>
    <property type="match status" value="1"/>
</dbReference>
<evidence type="ECO:0000313" key="3">
    <source>
        <dbReference type="EMBL" id="KWS06302.1"/>
    </source>
</evidence>
<reference evidence="3 4" key="1">
    <citation type="journal article" date="2014" name="Genome Announc.">
        <title>Draft Genome Sequence of Lysobacter capsici AZ78, a Bacterium Antagonistic to Plant-Pathogenic Oomycetes.</title>
        <authorList>
            <person name="Puopolo G."/>
            <person name="Sonego P."/>
            <person name="Engelen K."/>
            <person name="Pertot I."/>
        </authorList>
    </citation>
    <scope>NUCLEOTIDE SEQUENCE [LARGE SCALE GENOMIC DNA]</scope>
    <source>
        <strain evidence="3 4">AZ78</strain>
    </source>
</reference>
<organism evidence="3 4">
    <name type="scientific">Lysobacter capsici AZ78</name>
    <dbReference type="NCBI Taxonomy" id="1444315"/>
    <lineage>
        <taxon>Bacteria</taxon>
        <taxon>Pseudomonadati</taxon>
        <taxon>Pseudomonadota</taxon>
        <taxon>Gammaproteobacteria</taxon>
        <taxon>Lysobacterales</taxon>
        <taxon>Lysobacteraceae</taxon>
        <taxon>Lysobacter</taxon>
    </lineage>
</organism>
<feature type="chain" id="PRO_5007131864" description="Peptidase M61 catalytic domain-containing protein" evidence="1">
    <location>
        <begin position="21"/>
        <end position="517"/>
    </location>
</feature>
<dbReference type="Pfam" id="PF05299">
    <property type="entry name" value="Peptidase_M61"/>
    <property type="match status" value="1"/>
</dbReference>
<keyword evidence="4" id="KW-1185">Reference proteome</keyword>
<dbReference type="Proteomes" id="UP000023435">
    <property type="component" value="Unassembled WGS sequence"/>
</dbReference>
<keyword evidence="1" id="KW-0732">Signal</keyword>
<dbReference type="InterPro" id="IPR027268">
    <property type="entry name" value="Peptidase_M4/M1_CTD_sf"/>
</dbReference>